<protein>
    <recommendedName>
        <fullName evidence="4">Glycosyltransferase</fullName>
        <ecNumber evidence="4">2.4.1.-</ecNumber>
    </recommendedName>
</protein>
<dbReference type="InterPro" id="IPR002213">
    <property type="entry name" value="UDP_glucos_trans"/>
</dbReference>
<evidence type="ECO:0000313" key="7">
    <source>
        <dbReference type="Proteomes" id="UP000092600"/>
    </source>
</evidence>
<keyword evidence="2 3" id="KW-0808">Transferase</keyword>
<keyword evidence="3" id="KW-0328">Glycosyltransferase</keyword>
<evidence type="ECO:0000256" key="4">
    <source>
        <dbReference type="RuleBase" id="RU362057"/>
    </source>
</evidence>
<dbReference type="FunFam" id="3.40.50.2000:FF:000019">
    <property type="entry name" value="Glycosyltransferase"/>
    <property type="match status" value="1"/>
</dbReference>
<evidence type="ECO:0000256" key="2">
    <source>
        <dbReference type="ARBA" id="ARBA00022679"/>
    </source>
</evidence>
<dbReference type="InterPro" id="IPR035595">
    <property type="entry name" value="UDP_glycos_trans_CS"/>
</dbReference>
<dbReference type="GO" id="GO:0080043">
    <property type="term" value="F:quercetin 3-O-glucosyltransferase activity"/>
    <property type="evidence" value="ECO:0007669"/>
    <property type="project" value="TreeGrafter"/>
</dbReference>
<reference evidence="6 7" key="1">
    <citation type="journal article" date="2016" name="DNA Res.">
        <title>The draft genome of MD-2 pineapple using hybrid error correction of long reads.</title>
        <authorList>
            <person name="Redwan R.M."/>
            <person name="Saidin A."/>
            <person name="Kumar S.V."/>
        </authorList>
    </citation>
    <scope>NUCLEOTIDE SEQUENCE [LARGE SCALE GENOMIC DNA]</scope>
    <source>
        <strain evidence="7">cv. MD2</strain>
        <tissue evidence="6">Leaf</tissue>
    </source>
</reference>
<comment type="similarity">
    <text evidence="1 3">Belongs to the UDP-glycosyltransferase family.</text>
</comment>
<evidence type="ECO:0000256" key="3">
    <source>
        <dbReference type="RuleBase" id="RU003718"/>
    </source>
</evidence>
<dbReference type="Proteomes" id="UP000092600">
    <property type="component" value="Unassembled WGS sequence"/>
</dbReference>
<sequence length="465" mass="51273">MEDGVTERGDSEGRFKPHFLIVMYPVQGHINPARRLARRLIHVGGAAHVTLSTSVSGHRRMFPCSSSDDDEEVTDGPISFIPFSDGNDEGTDPGAPDARRRFARTRSVGSQTLSSILDRLAARGRRVTCVLYTILLHWAADVARQRGIPSALCWIQPATVLAALHRFFHGHEGLVAAHARDPMHASFREVFETLDREGPRPRVLVNTCEASEGDALGALEAELELYAVGPLVPALLPAQEVKDARSEADLFAPDEKGYMEWLDAQEARSVVYVSFGSLVVMKKKQAEEMLMGLRESGRPYLWVVRRDSRGSTDQEECPGTEEEEDEEAGGAGMVVEWCDQLEVLAHRAVGCFVTHCGWNSVLESLACGVPAVGAPQWADQGTNARLMEEVWGTGLRGEMDEEGVLRCEELMRCLEVVMGEGERAREMRTRAQAWRERAREALAPGGSSDQSLRAFTAEVARSCMR</sequence>
<dbReference type="PROSITE" id="PS00375">
    <property type="entry name" value="UDPGT"/>
    <property type="match status" value="1"/>
</dbReference>
<accession>A0A199V5B5</accession>
<evidence type="ECO:0000256" key="5">
    <source>
        <dbReference type="SAM" id="MobiDB-lite"/>
    </source>
</evidence>
<feature type="region of interest" description="Disordered" evidence="5">
    <location>
        <begin position="310"/>
        <end position="329"/>
    </location>
</feature>
<gene>
    <name evidence="6" type="ORF">ACMD2_22440</name>
</gene>
<dbReference type="EMBL" id="LSRQ01003192">
    <property type="protein sequence ID" value="OAY72254.1"/>
    <property type="molecule type" value="Genomic_DNA"/>
</dbReference>
<proteinExistence type="inferred from homology"/>
<dbReference type="EC" id="2.4.1.-" evidence="4"/>
<organism evidence="6 7">
    <name type="scientific">Ananas comosus</name>
    <name type="common">Pineapple</name>
    <name type="synonym">Ananas ananas</name>
    <dbReference type="NCBI Taxonomy" id="4615"/>
    <lineage>
        <taxon>Eukaryota</taxon>
        <taxon>Viridiplantae</taxon>
        <taxon>Streptophyta</taxon>
        <taxon>Embryophyta</taxon>
        <taxon>Tracheophyta</taxon>
        <taxon>Spermatophyta</taxon>
        <taxon>Magnoliopsida</taxon>
        <taxon>Liliopsida</taxon>
        <taxon>Poales</taxon>
        <taxon>Bromeliaceae</taxon>
        <taxon>Bromelioideae</taxon>
        <taxon>Ananas</taxon>
    </lineage>
</organism>
<evidence type="ECO:0000313" key="6">
    <source>
        <dbReference type="EMBL" id="OAY72254.1"/>
    </source>
</evidence>
<dbReference type="PANTHER" id="PTHR11926">
    <property type="entry name" value="GLUCOSYL/GLUCURONOSYL TRANSFERASES"/>
    <property type="match status" value="1"/>
</dbReference>
<dbReference type="CDD" id="cd03784">
    <property type="entry name" value="GT1_Gtf-like"/>
    <property type="match status" value="1"/>
</dbReference>
<dbReference type="SUPFAM" id="SSF53756">
    <property type="entry name" value="UDP-Glycosyltransferase/glycogen phosphorylase"/>
    <property type="match status" value="1"/>
</dbReference>
<dbReference type="GO" id="GO:0080044">
    <property type="term" value="F:quercetin 7-O-glucosyltransferase activity"/>
    <property type="evidence" value="ECO:0007669"/>
    <property type="project" value="TreeGrafter"/>
</dbReference>
<evidence type="ECO:0000256" key="1">
    <source>
        <dbReference type="ARBA" id="ARBA00009995"/>
    </source>
</evidence>
<dbReference type="Pfam" id="PF00201">
    <property type="entry name" value="UDPGT"/>
    <property type="match status" value="1"/>
</dbReference>
<dbReference type="PANTHER" id="PTHR11926:SF1534">
    <property type="entry name" value="GLYCOSYLTRANSFERASE"/>
    <property type="match status" value="1"/>
</dbReference>
<name>A0A199V5B5_ANACO</name>
<dbReference type="AlphaFoldDB" id="A0A199V5B5"/>
<dbReference type="Gene3D" id="3.40.50.2000">
    <property type="entry name" value="Glycogen Phosphorylase B"/>
    <property type="match status" value="3"/>
</dbReference>
<feature type="compositionally biased region" description="Acidic residues" evidence="5">
    <location>
        <begin position="313"/>
        <end position="328"/>
    </location>
</feature>
<comment type="caution">
    <text evidence="6">The sequence shown here is derived from an EMBL/GenBank/DDBJ whole genome shotgun (WGS) entry which is preliminary data.</text>
</comment>